<organism evidence="3 4">
    <name type="scientific">Subdoligranulum variabile</name>
    <dbReference type="NCBI Taxonomy" id="214851"/>
    <lineage>
        <taxon>Bacteria</taxon>
        <taxon>Bacillati</taxon>
        <taxon>Bacillota</taxon>
        <taxon>Clostridia</taxon>
        <taxon>Eubacteriales</taxon>
        <taxon>Oscillospiraceae</taxon>
        <taxon>Subdoligranulum</taxon>
    </lineage>
</organism>
<keyword evidence="2" id="KW-1133">Transmembrane helix</keyword>
<feature type="region of interest" description="Disordered" evidence="1">
    <location>
        <begin position="73"/>
        <end position="131"/>
    </location>
</feature>
<dbReference type="AlphaFoldDB" id="A0A921LN56"/>
<comment type="caution">
    <text evidence="3">The sequence shown here is derived from an EMBL/GenBank/DDBJ whole genome shotgun (WGS) entry which is preliminary data.</text>
</comment>
<reference evidence="3" key="2">
    <citation type="submission" date="2021-09" db="EMBL/GenBank/DDBJ databases">
        <authorList>
            <person name="Gilroy R."/>
        </authorList>
    </citation>
    <scope>NUCLEOTIDE SEQUENCE</scope>
    <source>
        <strain evidence="3">ChiBcec21-2208</strain>
    </source>
</reference>
<evidence type="ECO:0000256" key="1">
    <source>
        <dbReference type="SAM" id="MobiDB-lite"/>
    </source>
</evidence>
<keyword evidence="2" id="KW-0812">Transmembrane</keyword>
<feature type="transmembrane region" description="Helical" evidence="2">
    <location>
        <begin position="234"/>
        <end position="253"/>
    </location>
</feature>
<accession>A0A921LN56</accession>
<name>A0A921LN56_9FIRM</name>
<keyword evidence="2" id="KW-0472">Membrane</keyword>
<evidence type="ECO:0000313" key="3">
    <source>
        <dbReference type="EMBL" id="HJG27669.1"/>
    </source>
</evidence>
<reference evidence="3" key="1">
    <citation type="journal article" date="2021" name="PeerJ">
        <title>Extensive microbial diversity within the chicken gut microbiome revealed by metagenomics and culture.</title>
        <authorList>
            <person name="Gilroy R."/>
            <person name="Ravi A."/>
            <person name="Getino M."/>
            <person name="Pursley I."/>
            <person name="Horton D.L."/>
            <person name="Alikhan N.F."/>
            <person name="Baker D."/>
            <person name="Gharbi K."/>
            <person name="Hall N."/>
            <person name="Watson M."/>
            <person name="Adriaenssens E.M."/>
            <person name="Foster-Nyarko E."/>
            <person name="Jarju S."/>
            <person name="Secka A."/>
            <person name="Antonio M."/>
            <person name="Oren A."/>
            <person name="Chaudhuri R.R."/>
            <person name="La Ragione R."/>
            <person name="Hildebrand F."/>
            <person name="Pallen M.J."/>
        </authorList>
    </citation>
    <scope>NUCLEOTIDE SEQUENCE</scope>
    <source>
        <strain evidence="3">ChiBcec21-2208</strain>
    </source>
</reference>
<gene>
    <name evidence="3" type="ORF">K8V20_03365</name>
</gene>
<feature type="compositionally biased region" description="Acidic residues" evidence="1">
    <location>
        <begin position="118"/>
        <end position="128"/>
    </location>
</feature>
<proteinExistence type="predicted"/>
<evidence type="ECO:0000256" key="2">
    <source>
        <dbReference type="SAM" id="Phobius"/>
    </source>
</evidence>
<protein>
    <recommendedName>
        <fullName evidence="5">DUF2953 domain-containing protein</fullName>
    </recommendedName>
</protein>
<sequence length="269" mass="30012">MPVLLAILKILAVLLLILAAILITALLLPLGFSVEYKPGKFRLSAVYGPFRRTLWAYRAKAKKQSAVSETLSTIKKEVPKQPEQQTEPVTEKTKTEPSAQASSEQGAPANPPPVVEEPPPEAEEELDELPSGIRGRLERAIEVLEEDPKAMLQCVLGHMQWLDRHSVFKLHVRHLNVFWTVTCDDAAATAITYGAAMGALNTALALIQQTVRLQSDRLWLEPDFTGAHRTERRISFTVSASAALMIHLLYRIWRDPLLQPKTQPKTENN</sequence>
<evidence type="ECO:0008006" key="5">
    <source>
        <dbReference type="Google" id="ProtNLM"/>
    </source>
</evidence>
<dbReference type="EMBL" id="DYVE01000084">
    <property type="protein sequence ID" value="HJG27669.1"/>
    <property type="molecule type" value="Genomic_DNA"/>
</dbReference>
<dbReference type="Proteomes" id="UP000782880">
    <property type="component" value="Unassembled WGS sequence"/>
</dbReference>
<evidence type="ECO:0000313" key="4">
    <source>
        <dbReference type="Proteomes" id="UP000782880"/>
    </source>
</evidence>